<dbReference type="OrthoDB" id="29596at2759"/>
<keyword evidence="5" id="KW-1185">Reference proteome</keyword>
<dbReference type="Gene3D" id="3.40.50.300">
    <property type="entry name" value="P-loop containing nucleotide triphosphate hydrolases"/>
    <property type="match status" value="1"/>
</dbReference>
<dbReference type="Pfam" id="PF05192">
    <property type="entry name" value="MutS_III"/>
    <property type="match status" value="1"/>
</dbReference>
<dbReference type="AlphaFoldDB" id="A0A9N9A3J2"/>
<feature type="compositionally biased region" description="Polar residues" evidence="2">
    <location>
        <begin position="50"/>
        <end position="64"/>
    </location>
</feature>
<dbReference type="SUPFAM" id="SSF48334">
    <property type="entry name" value="DNA repair protein MutS, domain III"/>
    <property type="match status" value="1"/>
</dbReference>
<dbReference type="InterPro" id="IPR007696">
    <property type="entry name" value="DNA_mismatch_repair_MutS_core"/>
</dbReference>
<dbReference type="GO" id="GO:0005524">
    <property type="term" value="F:ATP binding"/>
    <property type="evidence" value="ECO:0007669"/>
    <property type="project" value="InterPro"/>
</dbReference>
<dbReference type="InterPro" id="IPR036187">
    <property type="entry name" value="DNA_mismatch_repair_MutS_sf"/>
</dbReference>
<evidence type="ECO:0000313" key="4">
    <source>
        <dbReference type="EMBL" id="CAG8516620.1"/>
    </source>
</evidence>
<dbReference type="GO" id="GO:0030983">
    <property type="term" value="F:mismatched DNA binding"/>
    <property type="evidence" value="ECO:0007669"/>
    <property type="project" value="InterPro"/>
</dbReference>
<dbReference type="InterPro" id="IPR027417">
    <property type="entry name" value="P-loop_NTPase"/>
</dbReference>
<evidence type="ECO:0000256" key="1">
    <source>
        <dbReference type="ARBA" id="ARBA00006271"/>
    </source>
</evidence>
<dbReference type="GO" id="GO:0005634">
    <property type="term" value="C:nucleus"/>
    <property type="evidence" value="ECO:0007669"/>
    <property type="project" value="TreeGrafter"/>
</dbReference>
<reference evidence="4" key="1">
    <citation type="submission" date="2021-06" db="EMBL/GenBank/DDBJ databases">
        <authorList>
            <person name="Kallberg Y."/>
            <person name="Tangrot J."/>
            <person name="Rosling A."/>
        </authorList>
    </citation>
    <scope>NUCLEOTIDE SEQUENCE</scope>
    <source>
        <strain evidence="4">FL130A</strain>
    </source>
</reference>
<name>A0A9N9A3J2_9GLOM</name>
<protein>
    <submittedName>
        <fullName evidence="4">5145_t:CDS:1</fullName>
    </submittedName>
</protein>
<feature type="domain" description="DNA mismatch repair protein MutS core" evidence="3">
    <location>
        <begin position="382"/>
        <end position="704"/>
    </location>
</feature>
<dbReference type="PANTHER" id="PTHR11361">
    <property type="entry name" value="DNA MISMATCH REPAIR PROTEIN MUTS FAMILY MEMBER"/>
    <property type="match status" value="1"/>
</dbReference>
<evidence type="ECO:0000256" key="2">
    <source>
        <dbReference type="SAM" id="MobiDB-lite"/>
    </source>
</evidence>
<feature type="region of interest" description="Disordered" evidence="2">
    <location>
        <begin position="95"/>
        <end position="152"/>
    </location>
</feature>
<comment type="caution">
    <text evidence="4">The sequence shown here is derived from an EMBL/GenBank/DDBJ whole genome shotgun (WGS) entry which is preliminary data.</text>
</comment>
<dbReference type="EMBL" id="CAJVPS010000948">
    <property type="protein sequence ID" value="CAG8516620.1"/>
    <property type="molecule type" value="Genomic_DNA"/>
</dbReference>
<proteinExistence type="inferred from homology"/>
<dbReference type="Gene3D" id="1.10.1420.10">
    <property type="match status" value="1"/>
</dbReference>
<evidence type="ECO:0000259" key="3">
    <source>
        <dbReference type="SMART" id="SM00533"/>
    </source>
</evidence>
<dbReference type="GO" id="GO:0051026">
    <property type="term" value="P:chiasma assembly"/>
    <property type="evidence" value="ECO:0007669"/>
    <property type="project" value="TreeGrafter"/>
</dbReference>
<feature type="region of interest" description="Disordered" evidence="2">
    <location>
        <begin position="50"/>
        <end position="71"/>
    </location>
</feature>
<sequence length="758" mass="86057">MEQSSETSFLTYILPAQENIQENVQNGMQSKQVTLDDNNIDDENFHNVNEASSSIATSPTQLSELKSDDSPYTKRQKLTTLGFDIRDINKSAPNQYIQSTNSHPNNNSNTSISESRASTPPWEIESKQNFLSRQTKNATRSNSIRQNHDAVESEGGRITFSNIEGDENVVNDVDSSMMSTTVTSRVGNEEETTTEHNTLDREDSLIDKVIMAINFRNRKLVRFQISPSIILTSSRADEDFIEALKTTDEANSLESTVEIRPNVEFVWASAKTKLLSIKFGGTHGFSSVQISATKKDMYLKLSSIIDMDSVEAVCCAGALLSYIARARVTDELLHQQDQDHKILSIEQFSLKTILHVNADTLCSLQIFEDESHPNMHARSRAKEGLSIFGVLNRTRTPVGKQLFKQWFLRPSLDLNILEERFRTIDCFLQPDNLHISEHLANCLKHVKNIPKILESMKGKLNIAEWQSLLQFAYYCLKIRNLIRELNSSENIQIFNKIRETFVVTELKDLGSVINDVIDFDESANENRVVVKLHVDEELDEMKRTYNGLDDFLSEVAREIATTIPSEFASTLNVIYFPQLGYLITVPLKPEWKEEEDFQIEGLYYQFSTATTVYYKNDRMRELDEYLGDIHGLIVDREIEIMQRLQERASENIASLLASTVVCAELDCLLSLAESARRYHYSRPQMTEENILKIVKGRHPLQELCVDVFVANDTNLAGGKGIIKPEDKESEDSTFPANHESFTASAFSMYNGTSTSQQF</sequence>
<dbReference type="InterPro" id="IPR045076">
    <property type="entry name" value="MutS"/>
</dbReference>
<dbReference type="SMART" id="SM00533">
    <property type="entry name" value="MUTSd"/>
    <property type="match status" value="1"/>
</dbReference>
<dbReference type="Proteomes" id="UP000789508">
    <property type="component" value="Unassembled WGS sequence"/>
</dbReference>
<accession>A0A9N9A3J2</accession>
<evidence type="ECO:0000313" key="5">
    <source>
        <dbReference type="Proteomes" id="UP000789508"/>
    </source>
</evidence>
<gene>
    <name evidence="4" type="ORF">ALEPTO_LOCUS4250</name>
</gene>
<organism evidence="4 5">
    <name type="scientific">Ambispora leptoticha</name>
    <dbReference type="NCBI Taxonomy" id="144679"/>
    <lineage>
        <taxon>Eukaryota</taxon>
        <taxon>Fungi</taxon>
        <taxon>Fungi incertae sedis</taxon>
        <taxon>Mucoromycota</taxon>
        <taxon>Glomeromycotina</taxon>
        <taxon>Glomeromycetes</taxon>
        <taxon>Archaeosporales</taxon>
        <taxon>Ambisporaceae</taxon>
        <taxon>Ambispora</taxon>
    </lineage>
</organism>
<feature type="compositionally biased region" description="Polar residues" evidence="2">
    <location>
        <begin position="127"/>
        <end position="145"/>
    </location>
</feature>
<dbReference type="GO" id="GO:0140664">
    <property type="term" value="F:ATP-dependent DNA damage sensor activity"/>
    <property type="evidence" value="ECO:0007669"/>
    <property type="project" value="InterPro"/>
</dbReference>
<dbReference type="PANTHER" id="PTHR11361:SF20">
    <property type="entry name" value="MUTS PROTEIN HOMOLOG 5"/>
    <property type="match status" value="1"/>
</dbReference>
<feature type="compositionally biased region" description="Low complexity" evidence="2">
    <location>
        <begin position="99"/>
        <end position="113"/>
    </location>
</feature>
<dbReference type="GO" id="GO:0006298">
    <property type="term" value="P:mismatch repair"/>
    <property type="evidence" value="ECO:0007669"/>
    <property type="project" value="InterPro"/>
</dbReference>
<comment type="similarity">
    <text evidence="1">Belongs to the DNA mismatch repair MutS family.</text>
</comment>